<evidence type="ECO:0008006" key="7">
    <source>
        <dbReference type="Google" id="ProtNLM"/>
    </source>
</evidence>
<accession>A0ABQ7JN22</accession>
<keyword evidence="1" id="KW-0547">Nucleotide-binding</keyword>
<comment type="caution">
    <text evidence="5">The sequence shown here is derived from an EMBL/GenBank/DDBJ whole genome shotgun (WGS) entry which is preliminary data.</text>
</comment>
<evidence type="ECO:0000256" key="2">
    <source>
        <dbReference type="SAM" id="MobiDB-lite"/>
    </source>
</evidence>
<feature type="compositionally biased region" description="Acidic residues" evidence="2">
    <location>
        <begin position="775"/>
        <end position="790"/>
    </location>
</feature>
<feature type="region of interest" description="Disordered" evidence="2">
    <location>
        <begin position="774"/>
        <end position="816"/>
    </location>
</feature>
<proteinExistence type="predicted"/>
<dbReference type="PANTHER" id="PTHR47396:SF1">
    <property type="entry name" value="ATP-DEPENDENT HELICASE IRC3-RELATED"/>
    <property type="match status" value="1"/>
</dbReference>
<dbReference type="PANTHER" id="PTHR47396">
    <property type="entry name" value="TYPE I RESTRICTION ENZYME ECOKI R PROTEIN"/>
    <property type="match status" value="1"/>
</dbReference>
<evidence type="ECO:0000259" key="3">
    <source>
        <dbReference type="PROSITE" id="PS51192"/>
    </source>
</evidence>
<feature type="domain" description="Helicase C-terminal" evidence="4">
    <location>
        <begin position="424"/>
        <end position="605"/>
    </location>
</feature>
<feature type="region of interest" description="Disordered" evidence="2">
    <location>
        <begin position="684"/>
        <end position="714"/>
    </location>
</feature>
<feature type="compositionally biased region" description="Basic and acidic residues" evidence="2">
    <location>
        <begin position="684"/>
        <end position="694"/>
    </location>
</feature>
<dbReference type="SMART" id="SM00487">
    <property type="entry name" value="DEXDc"/>
    <property type="match status" value="1"/>
</dbReference>
<name>A0ABQ7JN22_9FUNG</name>
<dbReference type="EMBL" id="JAAAIM010001147">
    <property type="protein sequence ID" value="KAG0281973.1"/>
    <property type="molecule type" value="Genomic_DNA"/>
</dbReference>
<keyword evidence="1" id="KW-0347">Helicase</keyword>
<dbReference type="InterPro" id="IPR014001">
    <property type="entry name" value="Helicase_ATP-bd"/>
</dbReference>
<dbReference type="InterPro" id="IPR027417">
    <property type="entry name" value="P-loop_NTPase"/>
</dbReference>
<dbReference type="Proteomes" id="UP001194696">
    <property type="component" value="Unassembled WGS sequence"/>
</dbReference>
<reference evidence="5 6" key="1">
    <citation type="journal article" date="2020" name="Fungal Divers.">
        <title>Resolving the Mortierellaceae phylogeny through synthesis of multi-gene phylogenetics and phylogenomics.</title>
        <authorList>
            <person name="Vandepol N."/>
            <person name="Liber J."/>
            <person name="Desiro A."/>
            <person name="Na H."/>
            <person name="Kennedy M."/>
            <person name="Barry K."/>
            <person name="Grigoriev I.V."/>
            <person name="Miller A.N."/>
            <person name="O'Donnell K."/>
            <person name="Stajich J.E."/>
            <person name="Bonito G."/>
        </authorList>
    </citation>
    <scope>NUCLEOTIDE SEQUENCE [LARGE SCALE GENOMIC DNA]</scope>
    <source>
        <strain evidence="5 6">AD045</strain>
    </source>
</reference>
<dbReference type="Pfam" id="PF04851">
    <property type="entry name" value="ResIII"/>
    <property type="match status" value="1"/>
</dbReference>
<keyword evidence="6" id="KW-1185">Reference proteome</keyword>
<organism evidence="5 6">
    <name type="scientific">Linnemannia gamsii</name>
    <dbReference type="NCBI Taxonomy" id="64522"/>
    <lineage>
        <taxon>Eukaryota</taxon>
        <taxon>Fungi</taxon>
        <taxon>Fungi incertae sedis</taxon>
        <taxon>Mucoromycota</taxon>
        <taxon>Mortierellomycotina</taxon>
        <taxon>Mortierellomycetes</taxon>
        <taxon>Mortierellales</taxon>
        <taxon>Mortierellaceae</taxon>
        <taxon>Linnemannia</taxon>
    </lineage>
</organism>
<dbReference type="Gene3D" id="3.40.50.300">
    <property type="entry name" value="P-loop containing nucleotide triphosphate hydrolases"/>
    <property type="match status" value="2"/>
</dbReference>
<feature type="region of interest" description="Disordered" evidence="2">
    <location>
        <begin position="78"/>
        <end position="121"/>
    </location>
</feature>
<gene>
    <name evidence="5" type="ORF">BGZ96_000963</name>
</gene>
<dbReference type="InterPro" id="IPR006935">
    <property type="entry name" value="Helicase/UvrB_N"/>
</dbReference>
<protein>
    <recommendedName>
        <fullName evidence="7">P-loop containing nucleoside triphosphate hydrolase protein</fullName>
    </recommendedName>
</protein>
<dbReference type="CDD" id="cd18799">
    <property type="entry name" value="SF2_C_EcoAI-like"/>
    <property type="match status" value="1"/>
</dbReference>
<sequence>MSMLRLQGLHQCLFLTKRMAIHQQRLAIPRTTGFPVFQRTGDTLCSTSRGRGGQTRFISEALLREEQKAVEAVTKKTVRRRKKVEPHEDAVTTTATTPKVKKPRTKKAASSQPGKDKISGDAAGTIVKSKKKMITKNKETSETVTVANEAAASQTAVVATKIKRATKSKTSALDSLTATQAVIPEPPPVKTQLRPYQQECIDKCLENLRNGITRQIVSLPVGSGKTVIFSHLMKQVPAPFPGANKTLILAHRQELLEQTRNHVLRNGTGLRVTIDQGKHVADMTADVIVASVPTLGRAGTTRILKYNPQDFKCIIIDEAHHAAADSYGRILKHFGADVPTTHIFVYGCSATVRRHDGLKLGGVFDYISFHKGFITMIEDKWLCGLRVSTIKTEFDLKDVKTQRGDFATKELSQKVNTPVRNDIVVRSYMTYCGARKSTVVFAVDIAHLESLTETFRQYGYDARGLSSKTNDDERAQMLKDFRNQKFPVIVNCGILTEGTDIPVIDSIIMARPTKSNVLFQQMLGRGMRLHPGKEDCLVLDFVDVVRGDGLVTLPTLLGLDTDSVMKEEIKITGHQDVDAIRDQQIETLEKGIASSESPEETETVEEIDPSTGLKVARIRVLEYENPYQLIGDCSGANWRIASMSRNAWVNVGAGAYVLTCKETTFRIEKSEDGLYRCFKRKMMDNRQRKEQRPQDRKKRKSSEDGGAAMFKTKENELPIQSDALEDCFHGVDTWIAKNMGNFPGVSRFAKWRKGPASESQLKFLRKLGYDHDPLDDLGGDSEDGAGDGNEESGGSSLAKELEMAKRRRQKVAAKPLTKGQAANMITRLVHGAGKRWTESKKFEVKKSKALAKEINVEVGPIPKFVDI</sequence>
<dbReference type="SMART" id="SM00490">
    <property type="entry name" value="HELICc"/>
    <property type="match status" value="1"/>
</dbReference>
<dbReference type="InterPro" id="IPR050742">
    <property type="entry name" value="Helicase_Restrict-Modif_Enz"/>
</dbReference>
<dbReference type="PROSITE" id="PS51194">
    <property type="entry name" value="HELICASE_CTER"/>
    <property type="match status" value="1"/>
</dbReference>
<keyword evidence="1" id="KW-0378">Hydrolase</keyword>
<dbReference type="PROSITE" id="PS51192">
    <property type="entry name" value="HELICASE_ATP_BIND_1"/>
    <property type="match status" value="1"/>
</dbReference>
<evidence type="ECO:0000313" key="6">
    <source>
        <dbReference type="Proteomes" id="UP001194696"/>
    </source>
</evidence>
<keyword evidence="1" id="KW-0067">ATP-binding</keyword>
<evidence type="ECO:0000313" key="5">
    <source>
        <dbReference type="EMBL" id="KAG0281973.1"/>
    </source>
</evidence>
<dbReference type="Pfam" id="PF00271">
    <property type="entry name" value="Helicase_C"/>
    <property type="match status" value="1"/>
</dbReference>
<feature type="domain" description="Helicase ATP-binding" evidence="3">
    <location>
        <begin position="206"/>
        <end position="370"/>
    </location>
</feature>
<evidence type="ECO:0000256" key="1">
    <source>
        <dbReference type="ARBA" id="ARBA00022806"/>
    </source>
</evidence>
<evidence type="ECO:0000259" key="4">
    <source>
        <dbReference type="PROSITE" id="PS51194"/>
    </source>
</evidence>
<dbReference type="InterPro" id="IPR001650">
    <property type="entry name" value="Helicase_C-like"/>
</dbReference>
<dbReference type="SUPFAM" id="SSF52540">
    <property type="entry name" value="P-loop containing nucleoside triphosphate hydrolases"/>
    <property type="match status" value="1"/>
</dbReference>